<dbReference type="InterPro" id="IPR001444">
    <property type="entry name" value="Flag_bb_rod_N"/>
</dbReference>
<dbReference type="RefSeq" id="WP_117327700.1">
    <property type="nucleotide sequence ID" value="NZ_QVTE01000046.1"/>
</dbReference>
<dbReference type="InterPro" id="IPR010930">
    <property type="entry name" value="Flg_bb/hook_C_dom"/>
</dbReference>
<keyword evidence="7" id="KW-1185">Reference proteome</keyword>
<accession>A0A372LKE0</accession>
<dbReference type="Proteomes" id="UP000264541">
    <property type="component" value="Unassembled WGS sequence"/>
</dbReference>
<dbReference type="GO" id="GO:0071978">
    <property type="term" value="P:bacterial-type flagellum-dependent swarming motility"/>
    <property type="evidence" value="ECO:0007669"/>
    <property type="project" value="TreeGrafter"/>
</dbReference>
<dbReference type="InterPro" id="IPR020013">
    <property type="entry name" value="Flagellar_FlgE/F/G"/>
</dbReference>
<reference evidence="6 7" key="1">
    <citation type="submission" date="2018-08" db="EMBL/GenBank/DDBJ databases">
        <title>Bacillus chawlae sp. nov., Bacillus glennii sp. nov., and Bacillus saganii sp. nov. Isolated from the Vehicle Assembly Building at Kennedy Space Center where the Viking Spacecraft were Assembled.</title>
        <authorList>
            <person name="Seuylemezian A."/>
            <person name="Vaishampayan P."/>
        </authorList>
    </citation>
    <scope>NUCLEOTIDE SEQUENCE [LARGE SCALE GENOMIC DNA]</scope>
    <source>
        <strain evidence="6 7">V47-23a</strain>
    </source>
</reference>
<dbReference type="OrthoDB" id="9804559at2"/>
<keyword evidence="6" id="KW-0282">Flagellum</keyword>
<dbReference type="SUPFAM" id="SSF117143">
    <property type="entry name" value="Flagellar hook protein flgE"/>
    <property type="match status" value="1"/>
</dbReference>
<feature type="domain" description="Flagellar hook protein FlgE/F/G-like D1" evidence="5">
    <location>
        <begin position="104"/>
        <end position="173"/>
    </location>
</feature>
<evidence type="ECO:0000259" key="5">
    <source>
        <dbReference type="Pfam" id="PF22692"/>
    </source>
</evidence>
<organism evidence="6 7">
    <name type="scientific">Peribacillus saganii</name>
    <dbReference type="NCBI Taxonomy" id="2303992"/>
    <lineage>
        <taxon>Bacteria</taxon>
        <taxon>Bacillati</taxon>
        <taxon>Bacillota</taxon>
        <taxon>Bacilli</taxon>
        <taxon>Bacillales</taxon>
        <taxon>Bacillaceae</taxon>
        <taxon>Peribacillus</taxon>
    </lineage>
</organism>
<dbReference type="AlphaFoldDB" id="A0A372LKE0"/>
<dbReference type="Pfam" id="PF00460">
    <property type="entry name" value="Flg_bb_rod"/>
    <property type="match status" value="1"/>
</dbReference>
<evidence type="ECO:0000256" key="1">
    <source>
        <dbReference type="ARBA" id="ARBA00009677"/>
    </source>
</evidence>
<dbReference type="PANTHER" id="PTHR30435">
    <property type="entry name" value="FLAGELLAR PROTEIN"/>
    <property type="match status" value="1"/>
</dbReference>
<proteinExistence type="inferred from homology"/>
<evidence type="ECO:0000313" key="6">
    <source>
        <dbReference type="EMBL" id="RFU67093.1"/>
    </source>
</evidence>
<comment type="caution">
    <text evidence="6">The sequence shown here is derived from an EMBL/GenBank/DDBJ whole genome shotgun (WGS) entry which is preliminary data.</text>
</comment>
<comment type="similarity">
    <text evidence="1 2">Belongs to the flagella basal body rod proteins family.</text>
</comment>
<dbReference type="InterPro" id="IPR037925">
    <property type="entry name" value="FlgE/F/G-like"/>
</dbReference>
<evidence type="ECO:0000259" key="4">
    <source>
        <dbReference type="Pfam" id="PF06429"/>
    </source>
</evidence>
<dbReference type="Pfam" id="PF06429">
    <property type="entry name" value="Flg_bbr_C"/>
    <property type="match status" value="1"/>
</dbReference>
<protein>
    <submittedName>
        <fullName evidence="6">Flagellar hook-basal body protein</fullName>
    </submittedName>
</protein>
<feature type="domain" description="Flagellar basal-body/hook protein C-terminal" evidence="4">
    <location>
        <begin position="236"/>
        <end position="278"/>
    </location>
</feature>
<evidence type="ECO:0000259" key="3">
    <source>
        <dbReference type="Pfam" id="PF00460"/>
    </source>
</evidence>
<dbReference type="GO" id="GO:0009425">
    <property type="term" value="C:bacterial-type flagellum basal body"/>
    <property type="evidence" value="ECO:0007669"/>
    <property type="project" value="UniProtKB-SubCell"/>
</dbReference>
<comment type="subcellular location">
    <subcellularLocation>
        <location evidence="2">Bacterial flagellum basal body</location>
    </subcellularLocation>
</comment>
<dbReference type="NCBIfam" id="TIGR03506">
    <property type="entry name" value="FlgEFG_subfam"/>
    <property type="match status" value="1"/>
</dbReference>
<gene>
    <name evidence="6" type="ORF">D0469_15840</name>
</gene>
<sequence>MNRTMITATNTMSQIQHKMDIIGHNISNVQTNGFKRKESYFNDLLVQQFETMGRADRENGRLTANGVRQGTGAKISQAKILLTQGSLKTTDRDLDVALKKKDLFFKVLVQGEQEQSVNFTRDGAFYLSPDSQNPNNMMVVTGNGYPVLDEFDDPIVVNGNIKEIAFSENGQLRVTSHDGGAETFNLGIVSVKKPQFLEQIGGNLLGFPANMDELAVAEGNIVTALTGAARGEISLQQRSLEASNVDLSKEMTDLMNMQRHYQFQARSITLADQMQSLVNGIR</sequence>
<keyword evidence="6" id="KW-0966">Cell projection</keyword>
<dbReference type="PANTHER" id="PTHR30435:SF19">
    <property type="entry name" value="FLAGELLAR BASAL-BODY ROD PROTEIN FLGG"/>
    <property type="match status" value="1"/>
</dbReference>
<dbReference type="InterPro" id="IPR053967">
    <property type="entry name" value="LlgE_F_G-like_D1"/>
</dbReference>
<keyword evidence="2" id="KW-0975">Bacterial flagellum</keyword>
<name>A0A372LKE0_9BACI</name>
<dbReference type="Pfam" id="PF22692">
    <property type="entry name" value="LlgE_F_G_D1"/>
    <property type="match status" value="1"/>
</dbReference>
<keyword evidence="6" id="KW-0969">Cilium</keyword>
<dbReference type="EMBL" id="QVTE01000046">
    <property type="protein sequence ID" value="RFU67093.1"/>
    <property type="molecule type" value="Genomic_DNA"/>
</dbReference>
<feature type="domain" description="Flagellar basal body rod protein N-terminal" evidence="3">
    <location>
        <begin position="7"/>
        <end position="35"/>
    </location>
</feature>
<evidence type="ECO:0000313" key="7">
    <source>
        <dbReference type="Proteomes" id="UP000264541"/>
    </source>
</evidence>
<evidence type="ECO:0000256" key="2">
    <source>
        <dbReference type="RuleBase" id="RU362116"/>
    </source>
</evidence>